<evidence type="ECO:0000313" key="1">
    <source>
        <dbReference type="EMBL" id="CAL5222638.1"/>
    </source>
</evidence>
<dbReference type="PANTHER" id="PTHR47689">
    <property type="entry name" value="TETRATRICOPEPTIDE REPEAT (TPR)-LIKE SUPERFAMILY PROTEIN"/>
    <property type="match status" value="1"/>
</dbReference>
<dbReference type="PANTHER" id="PTHR47689:SF2">
    <property type="entry name" value="TETRATRICOPEPTIDE REPEAT (TPR)-LIKE SUPERFAMILY PROTEIN"/>
    <property type="match status" value="1"/>
</dbReference>
<reference evidence="1 2" key="1">
    <citation type="submission" date="2024-06" db="EMBL/GenBank/DDBJ databases">
        <authorList>
            <person name="Kraege A."/>
            <person name="Thomma B."/>
        </authorList>
    </citation>
    <scope>NUCLEOTIDE SEQUENCE [LARGE SCALE GENOMIC DNA]</scope>
</reference>
<organism evidence="1 2">
    <name type="scientific">Coccomyxa viridis</name>
    <dbReference type="NCBI Taxonomy" id="1274662"/>
    <lineage>
        <taxon>Eukaryota</taxon>
        <taxon>Viridiplantae</taxon>
        <taxon>Chlorophyta</taxon>
        <taxon>core chlorophytes</taxon>
        <taxon>Trebouxiophyceae</taxon>
        <taxon>Trebouxiophyceae incertae sedis</taxon>
        <taxon>Coccomyxaceae</taxon>
        <taxon>Coccomyxa</taxon>
    </lineage>
</organism>
<sequence>MGLLLAGAGTVTAGVYLCKSESKRTSPGERYVWNTHAASWKSYSDKAVQLARERKLEDAEESLSIALSEAIKGFGSDHPHTEEARQNLADHYGKMHKYDLAVPLYIEGEGLPPVVAHLIGMSGGATRGRQLMEPVMKFEAEEQQEPIEKLSDAEAICRALINNLKKHWGVGDDLSNLYTALARIVRAQGRLDEARQLCKEANNHYLGYFGTYVAKSNLKMPALELLREIELEDGSRDSLLRALDYRQGCCTSKQAELDKILDTIESGPPSVGPLVWDRLLDTYRRDVASNILELTEAQQRLAEVQSRLDDNLGAWAALTHALALLHSPVLAQALDEWEKDGWRYTAERLRETAGKRKQEIQHQMSALHKAICSSFVDCNNS</sequence>
<dbReference type="EMBL" id="CAXHTA020000007">
    <property type="protein sequence ID" value="CAL5222638.1"/>
    <property type="molecule type" value="Genomic_DNA"/>
</dbReference>
<evidence type="ECO:0000313" key="2">
    <source>
        <dbReference type="Proteomes" id="UP001497392"/>
    </source>
</evidence>
<name>A0ABP1FRS4_9CHLO</name>
<dbReference type="InterPro" id="IPR011990">
    <property type="entry name" value="TPR-like_helical_dom_sf"/>
</dbReference>
<keyword evidence="2" id="KW-1185">Reference proteome</keyword>
<proteinExistence type="predicted"/>
<gene>
    <name evidence="1" type="primary">g5033</name>
    <name evidence="1" type="ORF">VP750_LOCUS4297</name>
</gene>
<dbReference type="SUPFAM" id="SSF48452">
    <property type="entry name" value="TPR-like"/>
    <property type="match status" value="1"/>
</dbReference>
<dbReference type="Proteomes" id="UP001497392">
    <property type="component" value="Unassembled WGS sequence"/>
</dbReference>
<accession>A0ABP1FRS4</accession>
<comment type="caution">
    <text evidence="1">The sequence shown here is derived from an EMBL/GenBank/DDBJ whole genome shotgun (WGS) entry which is preliminary data.</text>
</comment>
<dbReference type="Gene3D" id="1.25.40.10">
    <property type="entry name" value="Tetratricopeptide repeat domain"/>
    <property type="match status" value="1"/>
</dbReference>
<protein>
    <submittedName>
        <fullName evidence="1">G5033 protein</fullName>
    </submittedName>
</protein>